<evidence type="ECO:0000256" key="1">
    <source>
        <dbReference type="SAM" id="MobiDB-lite"/>
    </source>
</evidence>
<protein>
    <submittedName>
        <fullName evidence="2">Uncharacterized protein</fullName>
    </submittedName>
</protein>
<comment type="caution">
    <text evidence="2">The sequence shown here is derived from an EMBL/GenBank/DDBJ whole genome shotgun (WGS) entry which is preliminary data.</text>
</comment>
<evidence type="ECO:0000313" key="2">
    <source>
        <dbReference type="EMBL" id="DAD36915.1"/>
    </source>
</evidence>
<feature type="compositionally biased region" description="Basic and acidic residues" evidence="1">
    <location>
        <begin position="22"/>
        <end position="35"/>
    </location>
</feature>
<organism evidence="2 3">
    <name type="scientific">Nelumbo nucifera</name>
    <name type="common">Sacred lotus</name>
    <dbReference type="NCBI Taxonomy" id="4432"/>
    <lineage>
        <taxon>Eukaryota</taxon>
        <taxon>Viridiplantae</taxon>
        <taxon>Streptophyta</taxon>
        <taxon>Embryophyta</taxon>
        <taxon>Tracheophyta</taxon>
        <taxon>Spermatophyta</taxon>
        <taxon>Magnoliopsida</taxon>
        <taxon>Proteales</taxon>
        <taxon>Nelumbonaceae</taxon>
        <taxon>Nelumbo</taxon>
    </lineage>
</organism>
<feature type="compositionally biased region" description="Polar residues" evidence="1">
    <location>
        <begin position="1"/>
        <end position="11"/>
    </location>
</feature>
<gene>
    <name evidence="2" type="ORF">HUJ06_007556</name>
</gene>
<evidence type="ECO:0000313" key="3">
    <source>
        <dbReference type="Proteomes" id="UP000607653"/>
    </source>
</evidence>
<reference evidence="2 3" key="1">
    <citation type="journal article" date="2020" name="Mol. Biol. Evol.">
        <title>Distinct Expression and Methylation Patterns for Genes with Different Fates following a Single Whole-Genome Duplication in Flowering Plants.</title>
        <authorList>
            <person name="Shi T."/>
            <person name="Rahmani R.S."/>
            <person name="Gugger P.F."/>
            <person name="Wang M."/>
            <person name="Li H."/>
            <person name="Zhang Y."/>
            <person name="Li Z."/>
            <person name="Wang Q."/>
            <person name="Van de Peer Y."/>
            <person name="Marchal K."/>
            <person name="Chen J."/>
        </authorList>
    </citation>
    <scope>NUCLEOTIDE SEQUENCE [LARGE SCALE GENOMIC DNA]</scope>
    <source>
        <tissue evidence="2">Leaf</tissue>
    </source>
</reference>
<dbReference type="EMBL" id="DUZY01000004">
    <property type="protein sequence ID" value="DAD36915.1"/>
    <property type="molecule type" value="Genomic_DNA"/>
</dbReference>
<keyword evidence="3" id="KW-1185">Reference proteome</keyword>
<proteinExistence type="predicted"/>
<dbReference type="AlphaFoldDB" id="A0A822Z0A5"/>
<dbReference type="Proteomes" id="UP000607653">
    <property type="component" value="Unassembled WGS sequence"/>
</dbReference>
<sequence>MMFGGSQTSPKDMNRLFPSSFKHPEELQSKSREAMNSDLHLQQQQQLSSGLMRYHYAPSSFFPNFIDGSGGGIDE</sequence>
<name>A0A822Z0A5_NELNU</name>
<accession>A0A822Z0A5</accession>
<feature type="region of interest" description="Disordered" evidence="1">
    <location>
        <begin position="1"/>
        <end position="46"/>
    </location>
</feature>